<keyword evidence="4" id="KW-1185">Reference proteome</keyword>
<dbReference type="Gene3D" id="3.40.50.620">
    <property type="entry name" value="HUPs"/>
    <property type="match status" value="1"/>
</dbReference>
<comment type="caution">
    <text evidence="3">The sequence shown here is derived from an EMBL/GenBank/DDBJ whole genome shotgun (WGS) entry which is preliminary data.</text>
</comment>
<dbReference type="Proteomes" id="UP000009881">
    <property type="component" value="Unassembled WGS sequence"/>
</dbReference>
<protein>
    <submittedName>
        <fullName evidence="3">Universal stress protein family 3</fullName>
    </submittedName>
</protein>
<evidence type="ECO:0000256" key="1">
    <source>
        <dbReference type="ARBA" id="ARBA00008791"/>
    </source>
</evidence>
<dbReference type="RefSeq" id="WP_009541147.1">
    <property type="nucleotide sequence ID" value="NZ_ANHY01000013.1"/>
</dbReference>
<dbReference type="AlphaFoldDB" id="K9GVH1"/>
<comment type="similarity">
    <text evidence="1">Belongs to the universal stress protein A family.</text>
</comment>
<dbReference type="PANTHER" id="PTHR46268">
    <property type="entry name" value="STRESS RESPONSE PROTEIN NHAX"/>
    <property type="match status" value="1"/>
</dbReference>
<dbReference type="EMBL" id="ANHY01000013">
    <property type="protein sequence ID" value="EKV29182.1"/>
    <property type="molecule type" value="Genomic_DNA"/>
</dbReference>
<dbReference type="eggNOG" id="COG0589">
    <property type="taxonomic scope" value="Bacteria"/>
</dbReference>
<reference evidence="3 4" key="1">
    <citation type="journal article" date="2013" name="Genome Announc.">
        <title>Draft Genome Sequence of an Alphaproteobacterium, Caenispirillum salinarum AK4(T), Isolated from a Solar Saltern.</title>
        <authorList>
            <person name="Khatri I."/>
            <person name="Singh A."/>
            <person name="Korpole S."/>
            <person name="Pinnaka A.K."/>
            <person name="Subramanian S."/>
        </authorList>
    </citation>
    <scope>NUCLEOTIDE SEQUENCE [LARGE SCALE GENOMIC DNA]</scope>
    <source>
        <strain evidence="3 4">AK4</strain>
    </source>
</reference>
<dbReference type="InterPro" id="IPR006015">
    <property type="entry name" value="Universal_stress_UspA"/>
</dbReference>
<sequence>MYQNILVAIDLDDPSDLKRTLATAVELNQATGQCLHVMTVLPTFGMSMVGQFFPKGYEKEMADKLLHRLREEIKPYVPDGMHVQHIVGEGNVYETVLRMAEKTEADLIVIGAHRPELKDYLLGPNAARVVRHANVSVLVVRE</sequence>
<feature type="domain" description="UspA" evidence="2">
    <location>
        <begin position="1"/>
        <end position="141"/>
    </location>
</feature>
<organism evidence="3 4">
    <name type="scientific">Caenispirillum salinarum AK4</name>
    <dbReference type="NCBI Taxonomy" id="1238182"/>
    <lineage>
        <taxon>Bacteria</taxon>
        <taxon>Pseudomonadati</taxon>
        <taxon>Pseudomonadota</taxon>
        <taxon>Alphaproteobacteria</taxon>
        <taxon>Rhodospirillales</taxon>
        <taxon>Novispirillaceae</taxon>
        <taxon>Caenispirillum</taxon>
    </lineage>
</organism>
<dbReference type="PATRIC" id="fig|1238182.3.peg.2704"/>
<gene>
    <name evidence="3" type="ORF">C882_0489</name>
</gene>
<evidence type="ECO:0000313" key="4">
    <source>
        <dbReference type="Proteomes" id="UP000009881"/>
    </source>
</evidence>
<dbReference type="SUPFAM" id="SSF52402">
    <property type="entry name" value="Adenine nucleotide alpha hydrolases-like"/>
    <property type="match status" value="1"/>
</dbReference>
<evidence type="ECO:0000259" key="2">
    <source>
        <dbReference type="Pfam" id="PF00582"/>
    </source>
</evidence>
<dbReference type="STRING" id="1238182.C882_0489"/>
<dbReference type="InterPro" id="IPR006016">
    <property type="entry name" value="UspA"/>
</dbReference>
<dbReference type="PANTHER" id="PTHR46268:SF6">
    <property type="entry name" value="UNIVERSAL STRESS PROTEIN UP12"/>
    <property type="match status" value="1"/>
</dbReference>
<dbReference type="CDD" id="cd00293">
    <property type="entry name" value="USP-like"/>
    <property type="match status" value="1"/>
</dbReference>
<name>K9GVH1_9PROT</name>
<dbReference type="Pfam" id="PF00582">
    <property type="entry name" value="Usp"/>
    <property type="match status" value="1"/>
</dbReference>
<accession>K9GVH1</accession>
<dbReference type="PRINTS" id="PR01438">
    <property type="entry name" value="UNVRSLSTRESS"/>
</dbReference>
<dbReference type="OrthoDB" id="9792500at2"/>
<proteinExistence type="inferred from homology"/>
<dbReference type="InterPro" id="IPR014729">
    <property type="entry name" value="Rossmann-like_a/b/a_fold"/>
</dbReference>
<evidence type="ECO:0000313" key="3">
    <source>
        <dbReference type="EMBL" id="EKV29182.1"/>
    </source>
</evidence>